<dbReference type="PIRSF" id="PIRSF016661">
    <property type="entry name" value="BioY"/>
    <property type="match status" value="1"/>
</dbReference>
<comment type="subcellular location">
    <subcellularLocation>
        <location evidence="2">Cell membrane</location>
        <topology evidence="2">Multi-pass membrane protein</topology>
    </subcellularLocation>
</comment>
<dbReference type="Pfam" id="PF02632">
    <property type="entry name" value="BioY"/>
    <property type="match status" value="1"/>
</dbReference>
<dbReference type="InterPro" id="IPR003784">
    <property type="entry name" value="BioY"/>
</dbReference>
<dbReference type="GO" id="GO:0005886">
    <property type="term" value="C:plasma membrane"/>
    <property type="evidence" value="ECO:0007669"/>
    <property type="project" value="UniProtKB-SubCell"/>
</dbReference>
<keyword evidence="2" id="KW-0813">Transport</keyword>
<keyword evidence="2 3" id="KW-0472">Membrane</keyword>
<keyword evidence="5" id="KW-1185">Reference proteome</keyword>
<dbReference type="RefSeq" id="WP_243005010.1">
    <property type="nucleotide sequence ID" value="NZ_QJKD01000004.1"/>
</dbReference>
<dbReference type="GO" id="GO:0015225">
    <property type="term" value="F:biotin transmembrane transporter activity"/>
    <property type="evidence" value="ECO:0007669"/>
    <property type="project" value="UniProtKB-UniRule"/>
</dbReference>
<keyword evidence="3" id="KW-0812">Transmembrane</keyword>
<evidence type="ECO:0000256" key="1">
    <source>
        <dbReference type="ARBA" id="ARBA00010692"/>
    </source>
</evidence>
<dbReference type="PANTHER" id="PTHR34295:SF1">
    <property type="entry name" value="BIOTIN TRANSPORTER BIOY"/>
    <property type="match status" value="1"/>
</dbReference>
<dbReference type="PANTHER" id="PTHR34295">
    <property type="entry name" value="BIOTIN TRANSPORTER BIOY"/>
    <property type="match status" value="1"/>
</dbReference>
<evidence type="ECO:0000313" key="5">
    <source>
        <dbReference type="Proteomes" id="UP000248057"/>
    </source>
</evidence>
<dbReference type="EMBL" id="QJKD01000004">
    <property type="protein sequence ID" value="PXX54222.1"/>
    <property type="molecule type" value="Genomic_DNA"/>
</dbReference>
<evidence type="ECO:0000313" key="4">
    <source>
        <dbReference type="EMBL" id="PXX54222.1"/>
    </source>
</evidence>
<feature type="transmembrane region" description="Helical" evidence="3">
    <location>
        <begin position="99"/>
        <end position="116"/>
    </location>
</feature>
<feature type="transmembrane region" description="Helical" evidence="3">
    <location>
        <begin position="45"/>
        <end position="63"/>
    </location>
</feature>
<dbReference type="AlphaFoldDB" id="A0A2V3Y6Q7"/>
<organism evidence="4 5">
    <name type="scientific">Hungatella effluvii</name>
    <dbReference type="NCBI Taxonomy" id="1096246"/>
    <lineage>
        <taxon>Bacteria</taxon>
        <taxon>Bacillati</taxon>
        <taxon>Bacillota</taxon>
        <taxon>Clostridia</taxon>
        <taxon>Lachnospirales</taxon>
        <taxon>Lachnospiraceae</taxon>
        <taxon>Hungatella</taxon>
    </lineage>
</organism>
<proteinExistence type="inferred from homology"/>
<protein>
    <recommendedName>
        <fullName evidence="2">Biotin transporter</fullName>
    </recommendedName>
</protein>
<keyword evidence="3" id="KW-1133">Transmembrane helix</keyword>
<sequence>MILPNTTHTAAPSRRITTRDLVFAGMIAAILTIISQISVPMPTGVPITIQVFGITLIGVTFGWRLGLYGSLVYILLGAAGLPIFANFRGGFSVLVDFTGGYIWSWPIMAALCGLHIKSENKKLESASIFLFSFIGLVINETAGGMQWAALAGDMSAWGVFTYSMTAFVPKDIVLTILAVIFGIQLRKTLKRAGITR</sequence>
<feature type="transmembrane region" description="Helical" evidence="3">
    <location>
        <begin position="128"/>
        <end position="148"/>
    </location>
</feature>
<keyword evidence="2" id="KW-1003">Cell membrane</keyword>
<dbReference type="GeneID" id="86061075"/>
<gene>
    <name evidence="4" type="ORF">DFR60_10446</name>
</gene>
<dbReference type="Proteomes" id="UP000248057">
    <property type="component" value="Unassembled WGS sequence"/>
</dbReference>
<evidence type="ECO:0000256" key="2">
    <source>
        <dbReference type="PIRNR" id="PIRNR016661"/>
    </source>
</evidence>
<evidence type="ECO:0000256" key="3">
    <source>
        <dbReference type="SAM" id="Phobius"/>
    </source>
</evidence>
<feature type="transmembrane region" description="Helical" evidence="3">
    <location>
        <begin position="160"/>
        <end position="183"/>
    </location>
</feature>
<comment type="caution">
    <text evidence="4">The sequence shown here is derived from an EMBL/GenBank/DDBJ whole genome shotgun (WGS) entry which is preliminary data.</text>
</comment>
<name>A0A2V3Y6Q7_9FIRM</name>
<comment type="similarity">
    <text evidence="1 2">Belongs to the BioY family.</text>
</comment>
<accession>A0A2V3Y6Q7</accession>
<reference evidence="4 5" key="1">
    <citation type="submission" date="2018-05" db="EMBL/GenBank/DDBJ databases">
        <title>Genomic Encyclopedia of Type Strains, Phase IV (KMG-IV): sequencing the most valuable type-strain genomes for metagenomic binning, comparative biology and taxonomic classification.</title>
        <authorList>
            <person name="Goeker M."/>
        </authorList>
    </citation>
    <scope>NUCLEOTIDE SEQUENCE [LARGE SCALE GENOMIC DNA]</scope>
    <source>
        <strain evidence="4 5">DSM 24995</strain>
    </source>
</reference>
<feature type="transmembrane region" description="Helical" evidence="3">
    <location>
        <begin position="21"/>
        <end position="39"/>
    </location>
</feature>
<dbReference type="Gene3D" id="1.10.1760.20">
    <property type="match status" value="1"/>
</dbReference>
<feature type="transmembrane region" description="Helical" evidence="3">
    <location>
        <begin position="70"/>
        <end position="87"/>
    </location>
</feature>